<evidence type="ECO:0000256" key="1">
    <source>
        <dbReference type="SAM" id="MobiDB-lite"/>
    </source>
</evidence>
<name>A0AAV8T8P0_9ROSI</name>
<feature type="region of interest" description="Disordered" evidence="1">
    <location>
        <begin position="76"/>
        <end position="97"/>
    </location>
</feature>
<feature type="region of interest" description="Disordered" evidence="1">
    <location>
        <begin position="1"/>
        <end position="25"/>
    </location>
</feature>
<dbReference type="Proteomes" id="UP001159364">
    <property type="component" value="Linkage Group LG06"/>
</dbReference>
<feature type="compositionally biased region" description="Basic and acidic residues" evidence="1">
    <location>
        <begin position="16"/>
        <end position="25"/>
    </location>
</feature>
<protein>
    <submittedName>
        <fullName evidence="2">Uncharacterized protein</fullName>
    </submittedName>
</protein>
<proteinExistence type="predicted"/>
<accession>A0AAV8T8P0</accession>
<dbReference type="PANTHER" id="PTHR34665:SF4">
    <property type="entry name" value="DUF3741 DOMAIN-CONTAINING PROTEIN"/>
    <property type="match status" value="1"/>
</dbReference>
<comment type="caution">
    <text evidence="2">The sequence shown here is derived from an EMBL/GenBank/DDBJ whole genome shotgun (WGS) entry which is preliminary data.</text>
</comment>
<keyword evidence="3" id="KW-1185">Reference proteome</keyword>
<sequence length="195" mass="22095">MSPPPAIFNIFRDRKKPKDGTHNDDDLSFVKAAAWAWYQHGSGSEGKPMREFDITRSRQVYRPSRYKLEALMMRTKAKTKEGSQTPSPAHSHDNSLLDNFEVDSTSKQLDRLAESRGNGLSSSFLDLRGIHQQKGKPLHNGVKAMTKQKKKNAVMEIFRLRHPVLCGTRDDVNRRVLVGRQLPESPVPVAKDAYL</sequence>
<evidence type="ECO:0000313" key="2">
    <source>
        <dbReference type="EMBL" id="KAJ8763022.1"/>
    </source>
</evidence>
<organism evidence="2 3">
    <name type="scientific">Erythroxylum novogranatense</name>
    <dbReference type="NCBI Taxonomy" id="1862640"/>
    <lineage>
        <taxon>Eukaryota</taxon>
        <taxon>Viridiplantae</taxon>
        <taxon>Streptophyta</taxon>
        <taxon>Embryophyta</taxon>
        <taxon>Tracheophyta</taxon>
        <taxon>Spermatophyta</taxon>
        <taxon>Magnoliopsida</taxon>
        <taxon>eudicotyledons</taxon>
        <taxon>Gunneridae</taxon>
        <taxon>Pentapetalae</taxon>
        <taxon>rosids</taxon>
        <taxon>fabids</taxon>
        <taxon>Malpighiales</taxon>
        <taxon>Erythroxylaceae</taxon>
        <taxon>Erythroxylum</taxon>
    </lineage>
</organism>
<reference evidence="2 3" key="1">
    <citation type="submission" date="2021-09" db="EMBL/GenBank/DDBJ databases">
        <title>Genomic insights and catalytic innovation underlie evolution of tropane alkaloids biosynthesis.</title>
        <authorList>
            <person name="Wang Y.-J."/>
            <person name="Tian T."/>
            <person name="Huang J.-P."/>
            <person name="Huang S.-X."/>
        </authorList>
    </citation>
    <scope>NUCLEOTIDE SEQUENCE [LARGE SCALE GENOMIC DNA]</scope>
    <source>
        <strain evidence="2">KIB-2018</strain>
        <tissue evidence="2">Leaf</tissue>
    </source>
</reference>
<evidence type="ECO:0000313" key="3">
    <source>
        <dbReference type="Proteomes" id="UP001159364"/>
    </source>
</evidence>
<dbReference type="AlphaFoldDB" id="A0AAV8T8P0"/>
<dbReference type="PANTHER" id="PTHR34665">
    <property type="entry name" value="DUF3741 DOMAIN-CONTAINING PROTEIN"/>
    <property type="match status" value="1"/>
</dbReference>
<dbReference type="EMBL" id="JAIWQS010000006">
    <property type="protein sequence ID" value="KAJ8763022.1"/>
    <property type="molecule type" value="Genomic_DNA"/>
</dbReference>
<gene>
    <name evidence="2" type="ORF">K2173_023227</name>
</gene>